<reference evidence="3" key="1">
    <citation type="journal article" date="2015" name="PLoS Genet.">
        <title>Genome Sequence and Transcriptome Analyses of Chrysochromulina tobin: Metabolic Tools for Enhanced Algal Fitness in the Prominent Order Prymnesiales (Haptophyceae).</title>
        <authorList>
            <person name="Hovde B.T."/>
            <person name="Deodato C.R."/>
            <person name="Hunsperger H.M."/>
            <person name="Ryken S.A."/>
            <person name="Yost W."/>
            <person name="Jha R.K."/>
            <person name="Patterson J."/>
            <person name="Monnat R.J. Jr."/>
            <person name="Barlow S.B."/>
            <person name="Starkenburg S.R."/>
            <person name="Cattolico R.A."/>
        </authorList>
    </citation>
    <scope>NUCLEOTIDE SEQUENCE</scope>
    <source>
        <strain evidence="3">CCMP291</strain>
    </source>
</reference>
<evidence type="ECO:0000313" key="3">
    <source>
        <dbReference type="Proteomes" id="UP000037460"/>
    </source>
</evidence>
<organism evidence="2 3">
    <name type="scientific">Chrysochromulina tobinii</name>
    <dbReference type="NCBI Taxonomy" id="1460289"/>
    <lineage>
        <taxon>Eukaryota</taxon>
        <taxon>Haptista</taxon>
        <taxon>Haptophyta</taxon>
        <taxon>Prymnesiophyceae</taxon>
        <taxon>Prymnesiales</taxon>
        <taxon>Chrysochromulinaceae</taxon>
        <taxon>Chrysochromulina</taxon>
    </lineage>
</organism>
<protein>
    <submittedName>
        <fullName evidence="2">Uncharacterized protein</fullName>
    </submittedName>
</protein>
<evidence type="ECO:0000313" key="2">
    <source>
        <dbReference type="EMBL" id="KOO25621.1"/>
    </source>
</evidence>
<proteinExistence type="predicted"/>
<accession>A0A0M0JG94</accession>
<gene>
    <name evidence="2" type="ORF">Ctob_000356</name>
</gene>
<feature type="region of interest" description="Disordered" evidence="1">
    <location>
        <begin position="141"/>
        <end position="170"/>
    </location>
</feature>
<keyword evidence="3" id="KW-1185">Reference proteome</keyword>
<evidence type="ECO:0000256" key="1">
    <source>
        <dbReference type="SAM" id="MobiDB-lite"/>
    </source>
</evidence>
<dbReference type="AlphaFoldDB" id="A0A0M0JG94"/>
<dbReference type="OrthoDB" id="10509197at2759"/>
<dbReference type="EMBL" id="JWZX01002949">
    <property type="protein sequence ID" value="KOO25621.1"/>
    <property type="molecule type" value="Genomic_DNA"/>
</dbReference>
<name>A0A0M0JG94_9EUKA</name>
<comment type="caution">
    <text evidence="2">The sequence shown here is derived from an EMBL/GenBank/DDBJ whole genome shotgun (WGS) entry which is preliminary data.</text>
</comment>
<dbReference type="Proteomes" id="UP000037460">
    <property type="component" value="Unassembled WGS sequence"/>
</dbReference>
<sequence length="170" mass="18655">MKQDALYGVRSDRHQAIMMMDADELHAAHTFTAELTFNEAMLKSQFDEAKVPDASCIFGVSIKDGKPHRFCVGNEDAEILPKFLMAKLIAIESGKVFGAQMSITIDDEERDRLYAMVREAQLRGISPLAITKQQKKIKLSAAATHKGGGAAKKQKVNEMAPESSDGEAVE</sequence>